<dbReference type="AlphaFoldDB" id="A0AAV2RGJ0"/>
<protein>
    <submittedName>
        <fullName evidence="2">Uncharacterized protein</fullName>
    </submittedName>
</protein>
<accession>A0AAV2RGJ0</accession>
<evidence type="ECO:0000256" key="1">
    <source>
        <dbReference type="SAM" id="SignalP"/>
    </source>
</evidence>
<gene>
    <name evidence="2" type="ORF">MNOR_LOCUS23383</name>
</gene>
<organism evidence="2 3">
    <name type="scientific">Meganyctiphanes norvegica</name>
    <name type="common">Northern krill</name>
    <name type="synonym">Thysanopoda norvegica</name>
    <dbReference type="NCBI Taxonomy" id="48144"/>
    <lineage>
        <taxon>Eukaryota</taxon>
        <taxon>Metazoa</taxon>
        <taxon>Ecdysozoa</taxon>
        <taxon>Arthropoda</taxon>
        <taxon>Crustacea</taxon>
        <taxon>Multicrustacea</taxon>
        <taxon>Malacostraca</taxon>
        <taxon>Eumalacostraca</taxon>
        <taxon>Eucarida</taxon>
        <taxon>Euphausiacea</taxon>
        <taxon>Euphausiidae</taxon>
        <taxon>Meganyctiphanes</taxon>
    </lineage>
</organism>
<evidence type="ECO:0000313" key="3">
    <source>
        <dbReference type="Proteomes" id="UP001497623"/>
    </source>
</evidence>
<keyword evidence="3" id="KW-1185">Reference proteome</keyword>
<evidence type="ECO:0000313" key="2">
    <source>
        <dbReference type="EMBL" id="CAL4122661.1"/>
    </source>
</evidence>
<proteinExistence type="predicted"/>
<sequence>MLPKYLTHMWLFNFIGSTLIFAVGKCGADGLACYICTSDQEVADDDVPFDPLCAQDGYNGTRHRNEGDISCYTGVNYNNRNLVSKWSSGLDRPECWDHNGEYLRCYCFDDLCNDNVCEQCFANLTTTTAATTTSATTTVAATTAAITTAATTTAATTTVKSTMPTTPATGLECYSCFDCPDVDSDTPIEVNKDYLSCFIAEATLDGSTYTFRGGADDYHQEGSCLHEDGAFTCFCTHNLCNDHLT</sequence>
<keyword evidence="1" id="KW-0732">Signal</keyword>
<dbReference type="EMBL" id="CAXKWB010020553">
    <property type="protein sequence ID" value="CAL4122661.1"/>
    <property type="molecule type" value="Genomic_DNA"/>
</dbReference>
<reference evidence="2 3" key="1">
    <citation type="submission" date="2024-05" db="EMBL/GenBank/DDBJ databases">
        <authorList>
            <person name="Wallberg A."/>
        </authorList>
    </citation>
    <scope>NUCLEOTIDE SEQUENCE [LARGE SCALE GENOMIC DNA]</scope>
</reference>
<feature type="chain" id="PRO_5043405082" evidence="1">
    <location>
        <begin position="29"/>
        <end position="245"/>
    </location>
</feature>
<dbReference type="Proteomes" id="UP001497623">
    <property type="component" value="Unassembled WGS sequence"/>
</dbReference>
<feature type="signal peptide" evidence="1">
    <location>
        <begin position="1"/>
        <end position="28"/>
    </location>
</feature>
<comment type="caution">
    <text evidence="2">The sequence shown here is derived from an EMBL/GenBank/DDBJ whole genome shotgun (WGS) entry which is preliminary data.</text>
</comment>
<name>A0AAV2RGJ0_MEGNR</name>